<keyword evidence="3" id="KW-1185">Reference proteome</keyword>
<dbReference type="EMBL" id="RIBS01000001">
    <property type="protein sequence ID" value="RNF86510.1"/>
    <property type="molecule type" value="Genomic_DNA"/>
</dbReference>
<evidence type="ECO:0000256" key="1">
    <source>
        <dbReference type="SAM" id="Phobius"/>
    </source>
</evidence>
<reference evidence="2 3" key="1">
    <citation type="submission" date="2018-11" db="EMBL/GenBank/DDBJ databases">
        <title>Lysobacter cryohumiis sp. nov., isolated from soil in the Tianshan Mountains, Xinjiang, China.</title>
        <authorList>
            <person name="Luo Y."/>
            <person name="Sheng H."/>
        </authorList>
    </citation>
    <scope>NUCLEOTIDE SEQUENCE [LARGE SCALE GENOMIC DNA]</scope>
    <source>
        <strain evidence="2 3">ZS60</strain>
    </source>
</reference>
<dbReference type="PANTHER" id="PTHR40940:SF1">
    <property type="entry name" value="PROTEIN BATD"/>
    <property type="match status" value="1"/>
</dbReference>
<evidence type="ECO:0000313" key="3">
    <source>
        <dbReference type="Proteomes" id="UP000267049"/>
    </source>
</evidence>
<keyword evidence="1" id="KW-0812">Transmembrane</keyword>
<dbReference type="PANTHER" id="PTHR40940">
    <property type="entry name" value="PROTEIN BATD-RELATED"/>
    <property type="match status" value="1"/>
</dbReference>
<dbReference type="Pfam" id="PF13584">
    <property type="entry name" value="BatD"/>
    <property type="match status" value="1"/>
</dbReference>
<sequence>MLASIAGAQTRAWLDRDRIAAGETVTLNIETDQSATPDYTPLQALFVVSGNSSRRSYVNGVRSSLFAVALRPRREGVLTVPVLAVGSARTQPLALVVAPASAQQPAQASGDVFIQSEADDNDPYVQQAVGWVVRLYSLAPLVSGVLDQPNPEGASMQRVGDDAQYTRVVNGERYNVVERRYQLIPERSGALSIPGASFEGRGAGGFFDDLFGDRGGELRANAAPRTLQVRAIPANAPQPWLPLHDLQLRYVTTPQQLQVGADATVTIEAIADGVTSAQMPELQLPPIDGVQVFADPVKADDSFVNGRPRARLQRRFALVPSRAGTVRLPETRLGWWDVRSGAARWATLAEQSWLATGSAANATSGATASSATGPTAAPVGVAGIGSDGVDAEGALPSRNFWAPLAVLFALLWLGTLVWALQRRAAASTSGRRGLPPRADAPPVMPPAPGLAALRQVLDSGDFGEVADVLCAMARPPATDVDDVSARLDDPAQRAALDALQRARWAGGDGVDARRQLRAAFASGPRWHPTVRVAAEPLAPLYPQRQGR</sequence>
<proteinExistence type="predicted"/>
<organism evidence="2 3">
    <name type="scientific">Montanilutibacter psychrotolerans</name>
    <dbReference type="NCBI Taxonomy" id="1327343"/>
    <lineage>
        <taxon>Bacteria</taxon>
        <taxon>Pseudomonadati</taxon>
        <taxon>Pseudomonadota</taxon>
        <taxon>Gammaproteobacteria</taxon>
        <taxon>Lysobacterales</taxon>
        <taxon>Lysobacteraceae</taxon>
        <taxon>Montanilutibacter</taxon>
    </lineage>
</organism>
<comment type="caution">
    <text evidence="2">The sequence shown here is derived from an EMBL/GenBank/DDBJ whole genome shotgun (WGS) entry which is preliminary data.</text>
</comment>
<gene>
    <name evidence="2" type="ORF">EER27_00225</name>
</gene>
<name>A0A3M8T5N4_9GAMM</name>
<feature type="transmembrane region" description="Helical" evidence="1">
    <location>
        <begin position="400"/>
        <end position="420"/>
    </location>
</feature>
<dbReference type="OrthoDB" id="5293418at2"/>
<protein>
    <submittedName>
        <fullName evidence="2">Protein BatD</fullName>
    </submittedName>
</protein>
<dbReference type="Proteomes" id="UP000267049">
    <property type="component" value="Unassembled WGS sequence"/>
</dbReference>
<dbReference type="InterPro" id="IPR025738">
    <property type="entry name" value="BatD"/>
</dbReference>
<evidence type="ECO:0000313" key="2">
    <source>
        <dbReference type="EMBL" id="RNF86510.1"/>
    </source>
</evidence>
<accession>A0A3M8T5N4</accession>
<keyword evidence="1" id="KW-1133">Transmembrane helix</keyword>
<dbReference type="AlphaFoldDB" id="A0A3M8T5N4"/>
<keyword evidence="1" id="KW-0472">Membrane</keyword>